<dbReference type="EMBL" id="JARXVH010000011">
    <property type="protein sequence ID" value="MDH6218938.1"/>
    <property type="molecule type" value="Genomic_DNA"/>
</dbReference>
<evidence type="ECO:0000313" key="1">
    <source>
        <dbReference type="EMBL" id="MDH6218938.1"/>
    </source>
</evidence>
<keyword evidence="2" id="KW-1185">Reference proteome</keyword>
<gene>
    <name evidence="1" type="ORF">M2283_006272</name>
</gene>
<sequence length="35" mass="3789">MADGPDGLEELCDLLLARFGHDKDDDIALIVALFS</sequence>
<dbReference type="Proteomes" id="UP001160499">
    <property type="component" value="Unassembled WGS sequence"/>
</dbReference>
<evidence type="ECO:0008006" key="3">
    <source>
        <dbReference type="Google" id="ProtNLM"/>
    </source>
</evidence>
<organism evidence="1 2">
    <name type="scientific">Streptomyces pseudovenezuelae</name>
    <dbReference type="NCBI Taxonomy" id="67350"/>
    <lineage>
        <taxon>Bacteria</taxon>
        <taxon>Bacillati</taxon>
        <taxon>Actinomycetota</taxon>
        <taxon>Actinomycetes</taxon>
        <taxon>Kitasatosporales</taxon>
        <taxon>Streptomycetaceae</taxon>
        <taxon>Streptomyces</taxon>
        <taxon>Streptomyces aurantiacus group</taxon>
    </lineage>
</organism>
<comment type="caution">
    <text evidence="1">The sequence shown here is derived from an EMBL/GenBank/DDBJ whole genome shotgun (WGS) entry which is preliminary data.</text>
</comment>
<accession>A0ABT6LRQ7</accession>
<protein>
    <recommendedName>
        <fullName evidence="3">PPM-type phosphatase domain-containing protein</fullName>
    </recommendedName>
</protein>
<reference evidence="1 2" key="1">
    <citation type="submission" date="2023-04" db="EMBL/GenBank/DDBJ databases">
        <title>Forest soil microbial communities from Buena Vista Peninsula, Colon Province, Panama.</title>
        <authorList>
            <person name="Bouskill N."/>
        </authorList>
    </citation>
    <scope>NUCLEOTIDE SEQUENCE [LARGE SCALE GENOMIC DNA]</scope>
    <source>
        <strain evidence="1 2">GGS1</strain>
    </source>
</reference>
<name>A0ABT6LRQ7_9ACTN</name>
<proteinExistence type="predicted"/>
<evidence type="ECO:0000313" key="2">
    <source>
        <dbReference type="Proteomes" id="UP001160499"/>
    </source>
</evidence>